<organism evidence="10 11">
    <name type="scientific">Cnuibacter physcomitrellae</name>
    <dbReference type="NCBI Taxonomy" id="1619308"/>
    <lineage>
        <taxon>Bacteria</taxon>
        <taxon>Bacillati</taxon>
        <taxon>Actinomycetota</taxon>
        <taxon>Actinomycetes</taxon>
        <taxon>Micrococcales</taxon>
        <taxon>Microbacteriaceae</taxon>
        <taxon>Cnuibacter</taxon>
    </lineage>
</organism>
<evidence type="ECO:0000256" key="1">
    <source>
        <dbReference type="ARBA" id="ARBA00004651"/>
    </source>
</evidence>
<feature type="domain" description="ABC3 transporter permease C-terminal" evidence="8">
    <location>
        <begin position="275"/>
        <end position="388"/>
    </location>
</feature>
<evidence type="ECO:0000256" key="3">
    <source>
        <dbReference type="ARBA" id="ARBA00022692"/>
    </source>
</evidence>
<dbReference type="InterPro" id="IPR003838">
    <property type="entry name" value="ABC3_permease_C"/>
</dbReference>
<reference evidence="10 11" key="1">
    <citation type="submission" date="2017-04" db="EMBL/GenBank/DDBJ databases">
        <authorList>
            <person name="Afonso C.L."/>
            <person name="Miller P.J."/>
            <person name="Scott M.A."/>
            <person name="Spackman E."/>
            <person name="Goraichik I."/>
            <person name="Dimitrov K.M."/>
            <person name="Suarez D.L."/>
            <person name="Swayne D.E."/>
        </authorList>
    </citation>
    <scope>NUCLEOTIDE SEQUENCE [LARGE SCALE GENOMIC DNA]</scope>
    <source>
        <strain evidence="11">XA(T)</strain>
    </source>
</reference>
<protein>
    <recommendedName>
        <fullName evidence="12">ABC transporter permease</fullName>
    </recommendedName>
</protein>
<evidence type="ECO:0000313" key="11">
    <source>
        <dbReference type="Proteomes" id="UP000192775"/>
    </source>
</evidence>
<evidence type="ECO:0008006" key="12">
    <source>
        <dbReference type="Google" id="ProtNLM"/>
    </source>
</evidence>
<evidence type="ECO:0000259" key="9">
    <source>
        <dbReference type="Pfam" id="PF12704"/>
    </source>
</evidence>
<feature type="transmembrane region" description="Helical" evidence="7">
    <location>
        <begin position="316"/>
        <end position="349"/>
    </location>
</feature>
<dbReference type="InterPro" id="IPR050250">
    <property type="entry name" value="Macrolide_Exporter_MacB"/>
</dbReference>
<keyword evidence="3 7" id="KW-0812">Transmembrane</keyword>
<accession>A0A1X9LYJ0</accession>
<evidence type="ECO:0000256" key="7">
    <source>
        <dbReference type="SAM" id="Phobius"/>
    </source>
</evidence>
<keyword evidence="2" id="KW-1003">Cell membrane</keyword>
<proteinExistence type="inferred from homology"/>
<evidence type="ECO:0000256" key="4">
    <source>
        <dbReference type="ARBA" id="ARBA00022989"/>
    </source>
</evidence>
<keyword evidence="11" id="KW-1185">Reference proteome</keyword>
<evidence type="ECO:0000259" key="8">
    <source>
        <dbReference type="Pfam" id="PF02687"/>
    </source>
</evidence>
<dbReference type="KEGG" id="cphy:B5808_01240"/>
<keyword evidence="5 7" id="KW-0472">Membrane</keyword>
<evidence type="ECO:0000256" key="5">
    <source>
        <dbReference type="ARBA" id="ARBA00023136"/>
    </source>
</evidence>
<dbReference type="AlphaFoldDB" id="A0A1X9LYJ0"/>
<feature type="domain" description="MacB-like periplasmic core" evidence="9">
    <location>
        <begin position="16"/>
        <end position="230"/>
    </location>
</feature>
<gene>
    <name evidence="10" type="ORF">B5808_01240</name>
</gene>
<dbReference type="Proteomes" id="UP000192775">
    <property type="component" value="Chromosome"/>
</dbReference>
<comment type="subcellular location">
    <subcellularLocation>
        <location evidence="1">Cell membrane</location>
        <topology evidence="1">Multi-pass membrane protein</topology>
    </subcellularLocation>
</comment>
<dbReference type="GO" id="GO:0022857">
    <property type="term" value="F:transmembrane transporter activity"/>
    <property type="evidence" value="ECO:0007669"/>
    <property type="project" value="TreeGrafter"/>
</dbReference>
<evidence type="ECO:0000256" key="2">
    <source>
        <dbReference type="ARBA" id="ARBA00022475"/>
    </source>
</evidence>
<dbReference type="GO" id="GO:0005886">
    <property type="term" value="C:plasma membrane"/>
    <property type="evidence" value="ECO:0007669"/>
    <property type="project" value="UniProtKB-SubCell"/>
</dbReference>
<comment type="similarity">
    <text evidence="6">Belongs to the ABC-4 integral membrane protein family.</text>
</comment>
<feature type="transmembrane region" description="Helical" evidence="7">
    <location>
        <begin position="269"/>
        <end position="296"/>
    </location>
</feature>
<evidence type="ECO:0000256" key="6">
    <source>
        <dbReference type="ARBA" id="ARBA00038076"/>
    </source>
</evidence>
<dbReference type="Pfam" id="PF12704">
    <property type="entry name" value="MacB_PCD"/>
    <property type="match status" value="1"/>
</dbReference>
<name>A0A1X9LYJ0_9MICO</name>
<dbReference type="PANTHER" id="PTHR30572:SF4">
    <property type="entry name" value="ABC TRANSPORTER PERMEASE YTRF"/>
    <property type="match status" value="1"/>
</dbReference>
<feature type="transmembrane region" description="Helical" evidence="7">
    <location>
        <begin position="355"/>
        <end position="378"/>
    </location>
</feature>
<dbReference type="STRING" id="1619308.B5808_01240"/>
<dbReference type="InterPro" id="IPR025857">
    <property type="entry name" value="MacB_PCD"/>
</dbReference>
<dbReference type="PANTHER" id="PTHR30572">
    <property type="entry name" value="MEMBRANE COMPONENT OF TRANSPORTER-RELATED"/>
    <property type="match status" value="1"/>
</dbReference>
<sequence length="395" mass="39046">MREAVVGVGMKPARFLATLGATVIGIGSLVVAAGVGQTAAVQVASRFDSVAATHVEVSAAKSEGADGKDHAVAALPTDGVDRVVRLAGVEAAVQVGDVDLAGERVTAVDLDDPEAAPTTGPLVSAAVGDLLEATGGTIVTGRMFDAGHRDRADRVAVLGADAADALGITDVASAPAVFLGHIPYTVIGIVDGLAVQTTLESSVIIPDTAARRDFGYSAPRILEIATAPGASSLVARQAPIALAPSAPESFDATTPAENTSLSGGVRNDLGAAFLVIGGITLLAGGAGIMGITLLSVAQRSSEIGLRRALGARRSDIAAQFLVESGLVGVIGGISGAALGVMAVVVVSALSGWAPVLDPVVVIGAVLAGATLGLVSGAYPAVRASRIEPAEALRAD</sequence>
<evidence type="ECO:0000313" key="10">
    <source>
        <dbReference type="EMBL" id="ARJ07120.1"/>
    </source>
</evidence>
<dbReference type="Pfam" id="PF02687">
    <property type="entry name" value="FtsX"/>
    <property type="match status" value="1"/>
</dbReference>
<dbReference type="EMBL" id="CP020715">
    <property type="protein sequence ID" value="ARJ07120.1"/>
    <property type="molecule type" value="Genomic_DNA"/>
</dbReference>
<keyword evidence="4 7" id="KW-1133">Transmembrane helix</keyword>